<feature type="region of interest" description="Disordered" evidence="1">
    <location>
        <begin position="1"/>
        <end position="51"/>
    </location>
</feature>
<keyword evidence="4" id="KW-1185">Reference proteome</keyword>
<feature type="transmembrane region" description="Helical" evidence="2">
    <location>
        <begin position="74"/>
        <end position="99"/>
    </location>
</feature>
<keyword evidence="2" id="KW-1133">Transmembrane helix</keyword>
<dbReference type="EMBL" id="ML978162">
    <property type="protein sequence ID" value="KAF2034201.1"/>
    <property type="molecule type" value="Genomic_DNA"/>
</dbReference>
<proteinExistence type="predicted"/>
<dbReference type="Proteomes" id="UP000799777">
    <property type="component" value="Unassembled WGS sequence"/>
</dbReference>
<dbReference type="InterPro" id="IPR021514">
    <property type="entry name" value="DUF3176"/>
</dbReference>
<accession>A0A9P4LNS3</accession>
<gene>
    <name evidence="3" type="ORF">EK21DRAFT_108241</name>
</gene>
<dbReference type="OrthoDB" id="5376804at2759"/>
<protein>
    <submittedName>
        <fullName evidence="3">Uncharacterized protein</fullName>
    </submittedName>
</protein>
<reference evidence="3" key="1">
    <citation type="journal article" date="2020" name="Stud. Mycol.">
        <title>101 Dothideomycetes genomes: a test case for predicting lifestyles and emergence of pathogens.</title>
        <authorList>
            <person name="Haridas S."/>
            <person name="Albert R."/>
            <person name="Binder M."/>
            <person name="Bloem J."/>
            <person name="Labutti K."/>
            <person name="Salamov A."/>
            <person name="Andreopoulos B."/>
            <person name="Baker S."/>
            <person name="Barry K."/>
            <person name="Bills G."/>
            <person name="Bluhm B."/>
            <person name="Cannon C."/>
            <person name="Castanera R."/>
            <person name="Culley D."/>
            <person name="Daum C."/>
            <person name="Ezra D."/>
            <person name="Gonzalez J."/>
            <person name="Henrissat B."/>
            <person name="Kuo A."/>
            <person name="Liang C."/>
            <person name="Lipzen A."/>
            <person name="Lutzoni F."/>
            <person name="Magnuson J."/>
            <person name="Mondo S."/>
            <person name="Nolan M."/>
            <person name="Ohm R."/>
            <person name="Pangilinan J."/>
            <person name="Park H.-J."/>
            <person name="Ramirez L."/>
            <person name="Alfaro M."/>
            <person name="Sun H."/>
            <person name="Tritt A."/>
            <person name="Yoshinaga Y."/>
            <person name="Zwiers L.-H."/>
            <person name="Turgeon B."/>
            <person name="Goodwin S."/>
            <person name="Spatafora J."/>
            <person name="Crous P."/>
            <person name="Grigoriev I."/>
        </authorList>
    </citation>
    <scope>NUCLEOTIDE SEQUENCE</scope>
    <source>
        <strain evidence="3">CBS 110217</strain>
    </source>
</reference>
<evidence type="ECO:0000256" key="1">
    <source>
        <dbReference type="SAM" id="MobiDB-lite"/>
    </source>
</evidence>
<dbReference type="PANTHER" id="PTHR35394:SF5">
    <property type="entry name" value="DUF3176 DOMAIN-CONTAINING PROTEIN"/>
    <property type="match status" value="1"/>
</dbReference>
<feature type="transmembrane region" description="Helical" evidence="2">
    <location>
        <begin position="119"/>
        <end position="146"/>
    </location>
</feature>
<feature type="compositionally biased region" description="Basic and acidic residues" evidence="1">
    <location>
        <begin position="30"/>
        <end position="44"/>
    </location>
</feature>
<organism evidence="3 4">
    <name type="scientific">Setomelanomma holmii</name>
    <dbReference type="NCBI Taxonomy" id="210430"/>
    <lineage>
        <taxon>Eukaryota</taxon>
        <taxon>Fungi</taxon>
        <taxon>Dikarya</taxon>
        <taxon>Ascomycota</taxon>
        <taxon>Pezizomycotina</taxon>
        <taxon>Dothideomycetes</taxon>
        <taxon>Pleosporomycetidae</taxon>
        <taxon>Pleosporales</taxon>
        <taxon>Pleosporineae</taxon>
        <taxon>Phaeosphaeriaceae</taxon>
        <taxon>Setomelanomma</taxon>
    </lineage>
</organism>
<evidence type="ECO:0000313" key="4">
    <source>
        <dbReference type="Proteomes" id="UP000799777"/>
    </source>
</evidence>
<comment type="caution">
    <text evidence="3">The sequence shown here is derived from an EMBL/GenBank/DDBJ whole genome shotgun (WGS) entry which is preliminary data.</text>
</comment>
<keyword evidence="2" id="KW-0812">Transmembrane</keyword>
<sequence>MSVPNYSQVPPADFQTISTSYPALPPPSGQDEKKPYTSNEEEHGPGSNSLLASATPHSSFGQAKFKLRTVAHKFWLLEAFASFFSLALFAAIIGVLVWYDQSIYGDASDNSKSPQKRPTIFPVLAFLGAIMRAAMLLGVATAIGQLKWSWFRSGRRLLDLETFDEAARGMLGSAKLIWMLRFRNVAAVGAALTILTLPLDALIQSSVRIPSEMQPNDVEYLNYPGITNETRISRSTWYDDWQAMQSTRDRWPETSLMNAIRFGESYQNGLSSFITAVTLVDCPTGYCSFPKAQTLAVDRVCVDRTNDIVTYPRNGTLAAYKSLPGLDMKFYHEGTRDYEAQVIGTYSAVDYPDDDYMKQVFGAGYRALITRTGIMLQGSTGILGYECALAWSVRQATEYVDDTSNFQLNSTNDIITWSYEFQPNGTDVWWSLEPDTCYVQGEVVHKDESDHYQDNCIFAVGQGAGEGLETMLVDEQDGFMGDLFMINKANQTATRMNSFLLNLNATRTNNNNDAVPSSDKVIFNRINNMWQNIAFAMSFTIRHAPSRMVDGSYQYLTTTGSVDKPVYYYNIDWVRLALPAFVVGFAAFFVGYTAFITRKEYAWRRSALPLLFHGIEDRERVALGDVRSFITMQDVAKKLHVRLEEHVDANGARFATQHQ</sequence>
<dbReference type="Pfam" id="PF11374">
    <property type="entry name" value="DUF3176"/>
    <property type="match status" value="1"/>
</dbReference>
<evidence type="ECO:0000313" key="3">
    <source>
        <dbReference type="EMBL" id="KAF2034201.1"/>
    </source>
</evidence>
<feature type="transmembrane region" description="Helical" evidence="2">
    <location>
        <begin position="573"/>
        <end position="595"/>
    </location>
</feature>
<name>A0A9P4LNS3_9PLEO</name>
<evidence type="ECO:0000256" key="2">
    <source>
        <dbReference type="SAM" id="Phobius"/>
    </source>
</evidence>
<dbReference type="PANTHER" id="PTHR35394">
    <property type="entry name" value="DUF3176 DOMAIN-CONTAINING PROTEIN"/>
    <property type="match status" value="1"/>
</dbReference>
<dbReference type="AlphaFoldDB" id="A0A9P4LNS3"/>
<keyword evidence="2" id="KW-0472">Membrane</keyword>